<evidence type="ECO:0000256" key="1">
    <source>
        <dbReference type="SAM" id="MobiDB-lite"/>
    </source>
</evidence>
<evidence type="ECO:0000313" key="2">
    <source>
        <dbReference type="EMBL" id="GFR87415.1"/>
    </source>
</evidence>
<sequence length="85" mass="9498">MGGYEQSYLTWPPAAHCCGAWAWVSRALHSLLSSSAWSSELARGDLEPGPAKSQPKETSGARRKLLIYREALVALRQNYFLQDFL</sequence>
<evidence type="ECO:0000313" key="3">
    <source>
        <dbReference type="Proteomes" id="UP000762676"/>
    </source>
</evidence>
<dbReference type="EMBL" id="BMAT01012181">
    <property type="protein sequence ID" value="GFR87415.1"/>
    <property type="molecule type" value="Genomic_DNA"/>
</dbReference>
<gene>
    <name evidence="2" type="ORF">ElyMa_006075300</name>
</gene>
<proteinExistence type="predicted"/>
<reference evidence="2 3" key="1">
    <citation type="journal article" date="2021" name="Elife">
        <title>Chloroplast acquisition without the gene transfer in kleptoplastic sea slugs, Plakobranchus ocellatus.</title>
        <authorList>
            <person name="Maeda T."/>
            <person name="Takahashi S."/>
            <person name="Yoshida T."/>
            <person name="Shimamura S."/>
            <person name="Takaki Y."/>
            <person name="Nagai Y."/>
            <person name="Toyoda A."/>
            <person name="Suzuki Y."/>
            <person name="Arimoto A."/>
            <person name="Ishii H."/>
            <person name="Satoh N."/>
            <person name="Nishiyama T."/>
            <person name="Hasebe M."/>
            <person name="Maruyama T."/>
            <person name="Minagawa J."/>
            <person name="Obokata J."/>
            <person name="Shigenobu S."/>
        </authorList>
    </citation>
    <scope>NUCLEOTIDE SEQUENCE [LARGE SCALE GENOMIC DNA]</scope>
</reference>
<dbReference type="AlphaFoldDB" id="A0AAV4GQG7"/>
<accession>A0AAV4GQG7</accession>
<comment type="caution">
    <text evidence="2">The sequence shown here is derived from an EMBL/GenBank/DDBJ whole genome shotgun (WGS) entry which is preliminary data.</text>
</comment>
<protein>
    <submittedName>
        <fullName evidence="2">Uncharacterized protein</fullName>
    </submittedName>
</protein>
<keyword evidence="3" id="KW-1185">Reference proteome</keyword>
<dbReference type="Proteomes" id="UP000762676">
    <property type="component" value="Unassembled WGS sequence"/>
</dbReference>
<organism evidence="2 3">
    <name type="scientific">Elysia marginata</name>
    <dbReference type="NCBI Taxonomy" id="1093978"/>
    <lineage>
        <taxon>Eukaryota</taxon>
        <taxon>Metazoa</taxon>
        <taxon>Spiralia</taxon>
        <taxon>Lophotrochozoa</taxon>
        <taxon>Mollusca</taxon>
        <taxon>Gastropoda</taxon>
        <taxon>Heterobranchia</taxon>
        <taxon>Euthyneura</taxon>
        <taxon>Panpulmonata</taxon>
        <taxon>Sacoglossa</taxon>
        <taxon>Placobranchoidea</taxon>
        <taxon>Plakobranchidae</taxon>
        <taxon>Elysia</taxon>
    </lineage>
</organism>
<name>A0AAV4GQG7_9GAST</name>
<feature type="region of interest" description="Disordered" evidence="1">
    <location>
        <begin position="41"/>
        <end position="61"/>
    </location>
</feature>